<evidence type="ECO:0000313" key="2">
    <source>
        <dbReference type="Proteomes" id="UP001364695"/>
    </source>
</evidence>
<dbReference type="Proteomes" id="UP001364695">
    <property type="component" value="Unassembled WGS sequence"/>
</dbReference>
<organism evidence="1 2">
    <name type="scientific">Amphibiibacter pelophylacis</name>
    <dbReference type="NCBI Taxonomy" id="1799477"/>
    <lineage>
        <taxon>Bacteria</taxon>
        <taxon>Pseudomonadati</taxon>
        <taxon>Pseudomonadota</taxon>
        <taxon>Betaproteobacteria</taxon>
        <taxon>Burkholderiales</taxon>
        <taxon>Sphaerotilaceae</taxon>
        <taxon>Amphibiibacter</taxon>
    </lineage>
</organism>
<gene>
    <name evidence="1" type="ORF">RV045_11545</name>
</gene>
<dbReference type="EMBL" id="JAWDIE010000019">
    <property type="protein sequence ID" value="MEJ7139057.1"/>
    <property type="molecule type" value="Genomic_DNA"/>
</dbReference>
<keyword evidence="2" id="KW-1185">Reference proteome</keyword>
<protein>
    <submittedName>
        <fullName evidence="1">YggS family pyridoxal phosphate-dependent enzyme</fullName>
    </submittedName>
</protein>
<proteinExistence type="predicted"/>
<comment type="caution">
    <text evidence="1">The sequence shown here is derived from an EMBL/GenBank/DDBJ whole genome shotgun (WGS) entry which is preliminary data.</text>
</comment>
<evidence type="ECO:0000313" key="1">
    <source>
        <dbReference type="EMBL" id="MEJ7139057.1"/>
    </source>
</evidence>
<name>A0ACC6P4D4_9BURK</name>
<reference evidence="1" key="1">
    <citation type="submission" date="2023-10" db="EMBL/GenBank/DDBJ databases">
        <title>Amphibacter perezi, gen. nov., sp. nov. a novel taxa of the family Comamonadaceae, class Betaproteobacteria isolated from the skin microbiota of Pelophylax perezi from different populations.</title>
        <authorList>
            <person name="Costa S."/>
            <person name="Proenca D.N."/>
            <person name="Lopes I."/>
            <person name="Morais P.V."/>
        </authorList>
    </citation>
    <scope>NUCLEOTIDE SEQUENCE</scope>
    <source>
        <strain evidence="1">SL12-8</strain>
    </source>
</reference>
<sequence length="254" mass="26884">MSDTPLIVPHDTPPLQQALAALQQRMAAACQRSGRDPASVRLLAVSKTVAAPVIAQAWMAGQIDFGENYVQEALEKQSLWPHIRPHDGDSARPDPVWHLIGPLQSNKTAVVARQFAWVHSVDRLKIAQRLSDQRPEGLPPLNVCVQVNVQGEIGKSGVPLAEAQALCAAIALLPRLRLRGLMVIPDPDRGASATRAAFEALAALRDRLVASGLQGLDTLSMGMSGDLEDAIAAGSTCVRVGTALFGARTAPPAG</sequence>
<accession>A0ACC6P4D4</accession>